<evidence type="ECO:0000256" key="4">
    <source>
        <dbReference type="PROSITE-ProRule" id="PRU00473"/>
    </source>
</evidence>
<dbReference type="InterPro" id="IPR006665">
    <property type="entry name" value="OmpA-like"/>
</dbReference>
<feature type="domain" description="OmpA-like" evidence="6">
    <location>
        <begin position="357"/>
        <end position="472"/>
    </location>
</feature>
<comment type="caution">
    <text evidence="7">The sequence shown here is derived from an EMBL/GenBank/DDBJ whole genome shotgun (WGS) entry which is preliminary data.</text>
</comment>
<dbReference type="RefSeq" id="WP_404605922.1">
    <property type="nucleotide sequence ID" value="NZ_JBIYDN010000004.1"/>
</dbReference>
<evidence type="ECO:0000256" key="3">
    <source>
        <dbReference type="ARBA" id="ARBA00023237"/>
    </source>
</evidence>
<dbReference type="Gene3D" id="2.60.120.260">
    <property type="entry name" value="Galactose-binding domain-like"/>
    <property type="match status" value="1"/>
</dbReference>
<dbReference type="Proteomes" id="UP001620514">
    <property type="component" value="Unassembled WGS sequence"/>
</dbReference>
<reference evidence="7 8" key="1">
    <citation type="submission" date="2024-10" db="EMBL/GenBank/DDBJ databases">
        <authorList>
            <person name="Deangelis K."/>
            <person name="Huntemann M."/>
            <person name="Clum A."/>
            <person name="Wang J."/>
            <person name="Palaniappan K."/>
            <person name="Ritter S."/>
            <person name="Chen I.-M."/>
            <person name="Stamatis D."/>
            <person name="Reddy T."/>
            <person name="O'Malley R."/>
            <person name="Daum C."/>
            <person name="Ng V."/>
            <person name="Ivanova N."/>
            <person name="Kyrpides N."/>
            <person name="Woyke T."/>
        </authorList>
    </citation>
    <scope>NUCLEOTIDE SEQUENCE [LARGE SCALE GENOMIC DNA]</scope>
    <source>
        <strain evidence="7 8">GAS97</strain>
    </source>
</reference>
<dbReference type="InterPro" id="IPR050330">
    <property type="entry name" value="Bact_OuterMem_StrucFunc"/>
</dbReference>
<dbReference type="PRINTS" id="PR01021">
    <property type="entry name" value="OMPADOMAIN"/>
</dbReference>
<reference evidence="7 8" key="2">
    <citation type="submission" date="2024-11" db="EMBL/GenBank/DDBJ databases">
        <title>Using genomics to understand microbial adaptation to soil warming.</title>
        <authorList>
            <person name="Deangelis K.M. PhD."/>
        </authorList>
    </citation>
    <scope>NUCLEOTIDE SEQUENCE [LARGE SCALE GENOMIC DNA]</scope>
    <source>
        <strain evidence="7 8">GAS97</strain>
    </source>
</reference>
<dbReference type="SUPFAM" id="SSF103088">
    <property type="entry name" value="OmpA-like"/>
    <property type="match status" value="1"/>
</dbReference>
<protein>
    <submittedName>
        <fullName evidence="7">OOP family OmpA-OmpF porin</fullName>
    </submittedName>
</protein>
<dbReference type="Pfam" id="PF00691">
    <property type="entry name" value="OmpA"/>
    <property type="match status" value="1"/>
</dbReference>
<evidence type="ECO:0000256" key="5">
    <source>
        <dbReference type="SAM" id="MobiDB-lite"/>
    </source>
</evidence>
<evidence type="ECO:0000259" key="6">
    <source>
        <dbReference type="PROSITE" id="PS51123"/>
    </source>
</evidence>
<name>A0ABW8MDX9_9BURK</name>
<evidence type="ECO:0000256" key="1">
    <source>
        <dbReference type="ARBA" id="ARBA00004442"/>
    </source>
</evidence>
<dbReference type="PANTHER" id="PTHR30329:SF21">
    <property type="entry name" value="LIPOPROTEIN YIAD-RELATED"/>
    <property type="match status" value="1"/>
</dbReference>
<dbReference type="EMBL" id="JBIYDN010000004">
    <property type="protein sequence ID" value="MFK4441889.1"/>
    <property type="molecule type" value="Genomic_DNA"/>
</dbReference>
<dbReference type="Gene3D" id="3.30.1330.60">
    <property type="entry name" value="OmpA-like domain"/>
    <property type="match status" value="1"/>
</dbReference>
<gene>
    <name evidence="7" type="ORF">ABH943_001904</name>
</gene>
<dbReference type="CDD" id="cd07185">
    <property type="entry name" value="OmpA_C-like"/>
    <property type="match status" value="1"/>
</dbReference>
<dbReference type="InterPro" id="IPR006664">
    <property type="entry name" value="OMP_bac"/>
</dbReference>
<feature type="region of interest" description="Disordered" evidence="5">
    <location>
        <begin position="446"/>
        <end position="472"/>
    </location>
</feature>
<sequence>MKLSIGQHGKRIACVSVALVAVLASSGCHRKVAEGAVTAASAAAAPDLASEPVSVPASTAGTASAASAAAPAAPRINLAGLSAGAFAVDASGTEWFRLLDDIPDSSGIQVNDNPYVLTIALASPAHLDALSFLSQPLAKVTPHHVKVEASTQGSAGPWTLAYEGEMPDAATATRQFSSDVKLPQPVPAKWLRLTLSSPPDAAPYGIGLAQFGAYGTVDTAGVQVVRRVDGLYRFPLQFGSDGFVLLKQDGAGVDGCYFESTHNGTEVGVGKVLGTISGGIEQGSVLHFTRNDLETSRSTPGMMAFSPDGKQAFAALFSGDAHAFGTVDEAGGERLGPSSLACKAADGPAPDPVASQLQSSGHVQLYGVNFDFDRATLRADALPVLDRTAAMLKAHGDWKIEVQGHTDSTGVDSHNLVLSQARAAAVADYLSHHGAVAAQLSAKGYGASRPIMPNDTETGRAQNRRVELVKSQ</sequence>
<comment type="subcellular location">
    <subcellularLocation>
        <location evidence="1">Cell outer membrane</location>
    </subcellularLocation>
</comment>
<dbReference type="PROSITE" id="PS51257">
    <property type="entry name" value="PROKAR_LIPOPROTEIN"/>
    <property type="match status" value="1"/>
</dbReference>
<evidence type="ECO:0000256" key="2">
    <source>
        <dbReference type="ARBA" id="ARBA00023136"/>
    </source>
</evidence>
<proteinExistence type="predicted"/>
<dbReference type="PROSITE" id="PS51123">
    <property type="entry name" value="OMPA_2"/>
    <property type="match status" value="1"/>
</dbReference>
<accession>A0ABW8MDX9</accession>
<evidence type="ECO:0000313" key="7">
    <source>
        <dbReference type="EMBL" id="MFK4441889.1"/>
    </source>
</evidence>
<dbReference type="InterPro" id="IPR036737">
    <property type="entry name" value="OmpA-like_sf"/>
</dbReference>
<organism evidence="7 8">
    <name type="scientific">Caballeronia udeis</name>
    <dbReference type="NCBI Taxonomy" id="1232866"/>
    <lineage>
        <taxon>Bacteria</taxon>
        <taxon>Pseudomonadati</taxon>
        <taxon>Pseudomonadota</taxon>
        <taxon>Betaproteobacteria</taxon>
        <taxon>Burkholderiales</taxon>
        <taxon>Burkholderiaceae</taxon>
        <taxon>Caballeronia</taxon>
    </lineage>
</organism>
<evidence type="ECO:0000313" key="8">
    <source>
        <dbReference type="Proteomes" id="UP001620514"/>
    </source>
</evidence>
<keyword evidence="8" id="KW-1185">Reference proteome</keyword>
<dbReference type="PANTHER" id="PTHR30329">
    <property type="entry name" value="STATOR ELEMENT OF FLAGELLAR MOTOR COMPLEX"/>
    <property type="match status" value="1"/>
</dbReference>
<keyword evidence="3" id="KW-0998">Cell outer membrane</keyword>
<keyword evidence="2 4" id="KW-0472">Membrane</keyword>